<dbReference type="AlphaFoldDB" id="A0P814"/>
<dbReference type="EMBL" id="AAUX01000001">
    <property type="protein sequence ID" value="EAV47674.1"/>
    <property type="molecule type" value="Genomic_DNA"/>
</dbReference>
<keyword evidence="2" id="KW-1185">Reference proteome</keyword>
<comment type="caution">
    <text evidence="1">The sequence shown here is derived from an EMBL/GenBank/DDBJ whole genome shotgun (WGS) entry which is preliminary data.</text>
</comment>
<protein>
    <submittedName>
        <fullName evidence="1">Uncharacterized protein</fullName>
    </submittedName>
</protein>
<evidence type="ECO:0000313" key="1">
    <source>
        <dbReference type="EMBL" id="EAV47674.1"/>
    </source>
</evidence>
<organism evidence="1 2">
    <name type="scientific">Methylophilales bacterium HTCC2181</name>
    <dbReference type="NCBI Taxonomy" id="383631"/>
    <lineage>
        <taxon>Bacteria</taxon>
        <taxon>Pseudomonadati</taxon>
        <taxon>Pseudomonadota</taxon>
        <taxon>Betaproteobacteria</taxon>
        <taxon>Nitrosomonadales</taxon>
        <taxon>OM43 clade</taxon>
    </lineage>
</organism>
<sequence>MNNEISKALIYEELGLNPVWKEREEQNNPTNTMAFFQEFEHTQTRNSFLILAITEDSEITGKKNLFQSITKYISSIAQKKNDTFKISSNINTSSIDLGTNPNYILLAIDELSYSLNGFIETYHSSTIIKSKVSLDEMIKNPKKKAILWEDMQVLFHNLEKK</sequence>
<proteinExistence type="predicted"/>
<evidence type="ECO:0000313" key="2">
    <source>
        <dbReference type="Proteomes" id="UP000054262"/>
    </source>
</evidence>
<dbReference type="Proteomes" id="UP000054262">
    <property type="component" value="Unassembled WGS sequence"/>
</dbReference>
<reference evidence="1 2" key="1">
    <citation type="submission" date="2006-11" db="EMBL/GenBank/DDBJ databases">
        <authorList>
            <person name="Giovannoni S."/>
            <person name="Vergin K."/>
            <person name="Ferriera S."/>
            <person name="Johnson J."/>
            <person name="Kravitz S."/>
            <person name="Beeson K."/>
            <person name="Sutton G."/>
            <person name="Rogers Y.-H."/>
            <person name="Friedman R."/>
            <person name="Frazier M."/>
            <person name="Venter J.C."/>
        </authorList>
    </citation>
    <scope>NUCLEOTIDE SEQUENCE [LARGE SCALE GENOMIC DNA]</scope>
    <source>
        <strain evidence="1 2">HTCC2181</strain>
    </source>
</reference>
<name>A0P814_9PROT</name>
<accession>A0P814</accession>
<gene>
    <name evidence="1" type="ORF">MB2181_06335</name>
</gene>